<keyword evidence="4" id="KW-0479">Metal-binding</keyword>
<feature type="domain" description="Radical SAM core" evidence="7">
    <location>
        <begin position="12"/>
        <end position="136"/>
    </location>
</feature>
<gene>
    <name evidence="8" type="ORF">OIK44_07780</name>
</gene>
<dbReference type="InterPro" id="IPR007197">
    <property type="entry name" value="rSAM"/>
</dbReference>
<dbReference type="PANTHER" id="PTHR43787">
    <property type="entry name" value="FEMO COFACTOR BIOSYNTHESIS PROTEIN NIFB-RELATED"/>
    <property type="match status" value="1"/>
</dbReference>
<dbReference type="SUPFAM" id="SSF102114">
    <property type="entry name" value="Radical SAM enzymes"/>
    <property type="match status" value="1"/>
</dbReference>
<dbReference type="Gene3D" id="3.20.20.70">
    <property type="entry name" value="Aldolase class I"/>
    <property type="match status" value="1"/>
</dbReference>
<evidence type="ECO:0000256" key="1">
    <source>
        <dbReference type="ARBA" id="ARBA00001966"/>
    </source>
</evidence>
<evidence type="ECO:0000256" key="6">
    <source>
        <dbReference type="ARBA" id="ARBA00023014"/>
    </source>
</evidence>
<comment type="caution">
    <text evidence="8">The sequence shown here is derived from an EMBL/GenBank/DDBJ whole genome shotgun (WGS) entry which is preliminary data.</text>
</comment>
<keyword evidence="5" id="KW-0408">Iron</keyword>
<evidence type="ECO:0000256" key="2">
    <source>
        <dbReference type="ARBA" id="ARBA00022485"/>
    </source>
</evidence>
<dbReference type="Proteomes" id="UP001221208">
    <property type="component" value="Unassembled WGS sequence"/>
</dbReference>
<evidence type="ECO:0000313" key="8">
    <source>
        <dbReference type="EMBL" id="MDC8757482.1"/>
    </source>
</evidence>
<evidence type="ECO:0000256" key="4">
    <source>
        <dbReference type="ARBA" id="ARBA00022723"/>
    </source>
</evidence>
<keyword evidence="3" id="KW-0949">S-adenosyl-L-methionine</keyword>
<proteinExistence type="predicted"/>
<organism evidence="8 9">
    <name type="scientific">Janthinobacterium fluminis</name>
    <dbReference type="NCBI Taxonomy" id="2987524"/>
    <lineage>
        <taxon>Bacteria</taxon>
        <taxon>Pseudomonadati</taxon>
        <taxon>Pseudomonadota</taxon>
        <taxon>Betaproteobacteria</taxon>
        <taxon>Burkholderiales</taxon>
        <taxon>Oxalobacteraceae</taxon>
        <taxon>Janthinobacterium</taxon>
    </lineage>
</organism>
<evidence type="ECO:0000259" key="7">
    <source>
        <dbReference type="Pfam" id="PF04055"/>
    </source>
</evidence>
<sequence>MLIGKRLPNLRTLSLSWFGGAPLIAKDIVKDLTQYAQESASSAKITFSSDMTTNAYTMNRETFSDLLELGITSYQISLDGNAEEHDKTRKLVSQKGTFEKIWQNLLAMRALSTPFNIVLRVHLHADNVESVKELLSRISQDFAEDPRFSIFLKAVGNWGGEKVGAMNLIKSPTDTISDLNQILRQSGWFERRETRQSNAATKNQVPQVRACYAALPNSFVIRADGSLAKCTVAFNDPRNRIGQLNDDGTLSIEKESMHSFMRGLKSMQPSDLACPIKEMPQRTQVISFHKSVEIGGTAQ</sequence>
<comment type="cofactor">
    <cofactor evidence="1">
        <name>[4Fe-4S] cluster</name>
        <dbReference type="ChEBI" id="CHEBI:49883"/>
    </cofactor>
</comment>
<dbReference type="Pfam" id="PF04055">
    <property type="entry name" value="Radical_SAM"/>
    <property type="match status" value="1"/>
</dbReference>
<keyword evidence="9" id="KW-1185">Reference proteome</keyword>
<dbReference type="RefSeq" id="WP_273670155.1">
    <property type="nucleotide sequence ID" value="NZ_JAQQXR010000002.1"/>
</dbReference>
<dbReference type="InterPro" id="IPR058240">
    <property type="entry name" value="rSAM_sf"/>
</dbReference>
<dbReference type="EMBL" id="JAQQXR010000002">
    <property type="protein sequence ID" value="MDC8757482.1"/>
    <property type="molecule type" value="Genomic_DNA"/>
</dbReference>
<evidence type="ECO:0000256" key="5">
    <source>
        <dbReference type="ARBA" id="ARBA00023004"/>
    </source>
</evidence>
<dbReference type="PANTHER" id="PTHR43787:SF3">
    <property type="entry name" value="ARYLSULFATASE REGULATORY PROTEIN"/>
    <property type="match status" value="1"/>
</dbReference>
<keyword evidence="6" id="KW-0411">Iron-sulfur</keyword>
<accession>A0ABT5K147</accession>
<dbReference type="CDD" id="cd01335">
    <property type="entry name" value="Radical_SAM"/>
    <property type="match status" value="1"/>
</dbReference>
<evidence type="ECO:0000256" key="3">
    <source>
        <dbReference type="ARBA" id="ARBA00022691"/>
    </source>
</evidence>
<protein>
    <submittedName>
        <fullName evidence="8">Radical SAM protein</fullName>
    </submittedName>
</protein>
<evidence type="ECO:0000313" key="9">
    <source>
        <dbReference type="Proteomes" id="UP001221208"/>
    </source>
</evidence>
<reference evidence="8 9" key="1">
    <citation type="submission" date="2022-10" db="EMBL/GenBank/DDBJ databases">
        <title>Janthinobacterium sp. hw3 Genome sequencing.</title>
        <authorList>
            <person name="Park S."/>
        </authorList>
    </citation>
    <scope>NUCLEOTIDE SEQUENCE [LARGE SCALE GENOMIC DNA]</scope>
    <source>
        <strain evidence="9">hw3</strain>
    </source>
</reference>
<dbReference type="InterPro" id="IPR013785">
    <property type="entry name" value="Aldolase_TIM"/>
</dbReference>
<keyword evidence="2" id="KW-0004">4Fe-4S</keyword>
<name>A0ABT5K147_9BURK</name>